<dbReference type="PANTHER" id="PTHR10887">
    <property type="entry name" value="DNA2/NAM7 HELICASE FAMILY"/>
    <property type="match status" value="1"/>
</dbReference>
<reference evidence="16" key="1">
    <citation type="submission" date="2014-03" db="EMBL/GenBank/DDBJ databases">
        <authorList>
            <person name="Aksoy S."/>
            <person name="Warren W."/>
            <person name="Wilson R.K."/>
        </authorList>
    </citation>
    <scope>NUCLEOTIDE SEQUENCE [LARGE SCALE GENOMIC DNA]</scope>
    <source>
        <strain evidence="16">IAEA</strain>
    </source>
</reference>
<keyword evidence="8" id="KW-0378">Hydrolase</keyword>
<dbReference type="InterPro" id="IPR040812">
    <property type="entry name" value="UPF1_1B_dom"/>
</dbReference>
<dbReference type="InterPro" id="IPR041677">
    <property type="entry name" value="DNA2/NAM7_AAA_11"/>
</dbReference>
<feature type="domain" description="Upf1" evidence="14">
    <location>
        <begin position="102"/>
        <end position="259"/>
    </location>
</feature>
<keyword evidence="4" id="KW-0963">Cytoplasm</keyword>
<evidence type="ECO:0000256" key="2">
    <source>
        <dbReference type="ARBA" id="ARBA00007913"/>
    </source>
</evidence>
<evidence type="ECO:0000256" key="9">
    <source>
        <dbReference type="ARBA" id="ARBA00022806"/>
    </source>
</evidence>
<dbReference type="GO" id="GO:0036464">
    <property type="term" value="C:cytoplasmic ribonucleoprotein granule"/>
    <property type="evidence" value="ECO:0007669"/>
    <property type="project" value="UniProtKB-SubCell"/>
</dbReference>
<evidence type="ECO:0000256" key="13">
    <source>
        <dbReference type="SAM" id="MobiDB-lite"/>
    </source>
</evidence>
<protein>
    <recommendedName>
        <fullName evidence="3">DNA helicase</fullName>
        <ecNumber evidence="3">3.6.4.12</ecNumber>
    </recommendedName>
</protein>
<dbReference type="FunFam" id="3.40.50.300:FF:000097">
    <property type="entry name" value="Regulator of nonsense transcripts 1"/>
    <property type="match status" value="1"/>
</dbReference>
<dbReference type="PROSITE" id="PS51997">
    <property type="entry name" value="UPF1_CH_RICH"/>
    <property type="match status" value="1"/>
</dbReference>
<sequence>MSVDAYGPSSQTLTFLDTEENDLIGGADTQASDFDYRDLTLASQSQTQASQLDGGFPAAAAAAASIIGQTFGRKLDLHSKLNGSTDLQFEEEDDEENTLLTVNELPSHACKYCGIHDPSTVIMCNNCKKWFCNGRGSTSGSHIVNHLVRAKHREVTLHSEGPLGETVLECYSCGVKNVFVLGFIPAKADSVVVLLCRQPCAAQNSLKDMNWDQDQWKPLISDRSFLPWLVKIPTEQEQLRARQITAAQINKLEELWKENIEATFHDLEKPGIDTEPAQVLLRYEDGYQYEKIFAPLVMLEAEYDKKLKESQTQEGIEVRWDVGLNKKTIAYFTLAKTDSDMKLMHGDELRLRYVGDLHKKWKAIGHVIKVPDNYGEDVGLELKSSAGAPIQCTSNFAVDFIWKCTSFDRMLRALKVFAMDRKSVSNYIYARLLGHGRNDGSDDIVFRGPAPKQYSAPNLPDLNRSQVYAVKHALQRPLSLIQGPPGTGKTVTSATIVFQLVKQHGGTVLVCAPSNTAVDQLTEKIHRTNLKVVRVCAKSREAIDSPVSFLALHNQIRNMDTNIELKKLQQLKDETGELSSADEKRYRALKRNAENQLLEAADVICCTCVGAGDARLTRIPFTSILIDESMQSTEPECMVPVVLGAKQLILVGDHCQLGPVVMCKKAARAGLSQSLFERLVVLGIRPFRLEVQYRMHPELSMFPSNFFYEGSLQNGVCAEDRKLKIDFPWPQPDRPMFFLVTQGQEEIAGSGTSYLNRTEAANVEKITTRFLKAGVKPEQIGIITPYEGQRAYLVQYMQYQGSLHSKLYQQIEIASVDAFQGREKDIIIMSCVRSNERQGIGFLSDPRRLNVALTRSKYGTIIVGNPKVLSKQPLWNHLLNFYKDRKVLVEGSLNNLRESLIQFQKPKKLVNSLNMGAHFMSTMMADAREVMIPGSIYDRSGQFGYTGSTSSNNYGGLGFGSNLIGGNNSAFGFTNQTSMHSLTTSNAAGINNFLHQSNNIYGGNAASSASNQQWNHMQHRHDAISYIPKERAQATMNNMPVPVGMFMNMSNIPPRFYNQHQQAIQAAAKQGRRTGGFSGNSGGGRGINSNNNGSIGNNAAMSRTPGKGRSSACNLINANEVGVGGIGTDSQSASQSAPMFTQKNMSQQMSQTAFPGLSQQPELSQDFGQISQIDGILSQDFGTDALNSDRLNLGLNTQSQFSQPY</sequence>
<evidence type="ECO:0000256" key="11">
    <source>
        <dbReference type="ARBA" id="ARBA00022840"/>
    </source>
</evidence>
<keyword evidence="10 12" id="KW-0862">Zinc</keyword>
<organism evidence="15 16">
    <name type="scientific">Glossina brevipalpis</name>
    <dbReference type="NCBI Taxonomy" id="37001"/>
    <lineage>
        <taxon>Eukaryota</taxon>
        <taxon>Metazoa</taxon>
        <taxon>Ecdysozoa</taxon>
        <taxon>Arthropoda</taxon>
        <taxon>Hexapoda</taxon>
        <taxon>Insecta</taxon>
        <taxon>Pterygota</taxon>
        <taxon>Neoptera</taxon>
        <taxon>Endopterygota</taxon>
        <taxon>Diptera</taxon>
        <taxon>Brachycera</taxon>
        <taxon>Muscomorpha</taxon>
        <taxon>Hippoboscoidea</taxon>
        <taxon>Glossinidae</taxon>
        <taxon>Glossina</taxon>
    </lineage>
</organism>
<evidence type="ECO:0000256" key="6">
    <source>
        <dbReference type="ARBA" id="ARBA00022741"/>
    </source>
</evidence>
<dbReference type="Proteomes" id="UP000091820">
    <property type="component" value="Unassembled WGS sequence"/>
</dbReference>
<keyword evidence="9" id="KW-0347">Helicase</keyword>
<feature type="region of interest" description="Disordered" evidence="13">
    <location>
        <begin position="1128"/>
        <end position="1161"/>
    </location>
</feature>
<feature type="region of interest" description="C4" evidence="12">
    <location>
        <begin position="170"/>
        <end position="200"/>
    </location>
</feature>
<dbReference type="PANTHER" id="PTHR10887:SF364">
    <property type="entry name" value="REGULATOR OF NONSENSE TRANSCRIPTS 1"/>
    <property type="match status" value="1"/>
</dbReference>
<dbReference type="Gene3D" id="2.40.30.230">
    <property type="match status" value="1"/>
</dbReference>
<dbReference type="GO" id="GO:0003723">
    <property type="term" value="F:RNA binding"/>
    <property type="evidence" value="ECO:0007669"/>
    <property type="project" value="InterPro"/>
</dbReference>
<dbReference type="InterPro" id="IPR045055">
    <property type="entry name" value="DNA2/NAM7-like"/>
</dbReference>
<evidence type="ECO:0000256" key="7">
    <source>
        <dbReference type="ARBA" id="ARBA00022771"/>
    </source>
</evidence>
<dbReference type="Pfam" id="PF13086">
    <property type="entry name" value="AAA_11"/>
    <property type="match status" value="1"/>
</dbReference>
<evidence type="ECO:0000256" key="5">
    <source>
        <dbReference type="ARBA" id="ARBA00022723"/>
    </source>
</evidence>
<keyword evidence="11" id="KW-0067">ATP-binding</keyword>
<dbReference type="GO" id="GO:1903313">
    <property type="term" value="P:positive regulation of mRNA metabolic process"/>
    <property type="evidence" value="ECO:0007669"/>
    <property type="project" value="UniProtKB-ARBA"/>
</dbReference>
<feature type="region of interest" description="C3H" evidence="12">
    <location>
        <begin position="110"/>
        <end position="142"/>
    </location>
</feature>
<feature type="region of interest" description="CC/SHH/C" evidence="12">
    <location>
        <begin position="124"/>
        <end position="152"/>
    </location>
</feature>
<dbReference type="CDD" id="cd18039">
    <property type="entry name" value="DEXXQc_UPF1"/>
    <property type="match status" value="1"/>
</dbReference>
<dbReference type="CDD" id="cd18808">
    <property type="entry name" value="SF1_C_Upf1"/>
    <property type="match status" value="1"/>
</dbReference>
<evidence type="ECO:0000256" key="3">
    <source>
        <dbReference type="ARBA" id="ARBA00012551"/>
    </source>
</evidence>
<dbReference type="Gene3D" id="3.40.50.300">
    <property type="entry name" value="P-loop containing nucleotide triphosphate hydrolases"/>
    <property type="match status" value="2"/>
</dbReference>
<comment type="subcellular location">
    <subcellularLocation>
        <location evidence="1">Cytoplasm</location>
        <location evidence="1">Cytoplasmic ribonucleoprotein granule</location>
    </subcellularLocation>
</comment>
<dbReference type="FunFam" id="2.40.30.230:FF:000001">
    <property type="entry name" value="Regulator of nonsense transcripts 1"/>
    <property type="match status" value="1"/>
</dbReference>
<dbReference type="AlphaFoldDB" id="A0A1A9W307"/>
<dbReference type="InterPro" id="IPR041679">
    <property type="entry name" value="DNA2/NAM7-like_C"/>
</dbReference>
<dbReference type="CDD" id="cd21400">
    <property type="entry name" value="ZBD_UPF1-like"/>
    <property type="match status" value="1"/>
</dbReference>
<feature type="compositionally biased region" description="Gly residues" evidence="13">
    <location>
        <begin position="1073"/>
        <end position="1086"/>
    </location>
</feature>
<dbReference type="GO" id="GO:0016787">
    <property type="term" value="F:hydrolase activity"/>
    <property type="evidence" value="ECO:0007669"/>
    <property type="project" value="UniProtKB-KW"/>
</dbReference>
<evidence type="ECO:0000256" key="12">
    <source>
        <dbReference type="PROSITE-ProRule" id="PRU01341"/>
    </source>
</evidence>
<name>A0A1A9W307_9MUSC</name>
<dbReference type="EC" id="3.6.4.12" evidence="3"/>
<evidence type="ECO:0000259" key="14">
    <source>
        <dbReference type="PROSITE" id="PS51997"/>
    </source>
</evidence>
<dbReference type="GO" id="GO:0000184">
    <property type="term" value="P:nuclear-transcribed mRNA catabolic process, nonsense-mediated decay"/>
    <property type="evidence" value="ECO:0007669"/>
    <property type="project" value="InterPro"/>
</dbReference>
<evidence type="ECO:0000256" key="4">
    <source>
        <dbReference type="ARBA" id="ARBA00022490"/>
    </source>
</evidence>
<comment type="similarity">
    <text evidence="2">Belongs to the DNA2/NAM7 helicase family.</text>
</comment>
<evidence type="ECO:0000313" key="15">
    <source>
        <dbReference type="EnsemblMetazoa" id="GBRI004556-PA"/>
    </source>
</evidence>
<dbReference type="Gene3D" id="6.10.140.1240">
    <property type="match status" value="1"/>
</dbReference>
<reference evidence="15" key="2">
    <citation type="submission" date="2020-05" db="UniProtKB">
        <authorList>
            <consortium name="EnsemblMetazoa"/>
        </authorList>
    </citation>
    <scope>IDENTIFICATION</scope>
    <source>
        <strain evidence="15">IAEA</strain>
    </source>
</reference>
<dbReference type="GO" id="GO:0003724">
    <property type="term" value="F:RNA helicase activity"/>
    <property type="evidence" value="ECO:0007669"/>
    <property type="project" value="InterPro"/>
</dbReference>
<keyword evidence="5 12" id="KW-0479">Metal-binding</keyword>
<dbReference type="VEuPathDB" id="VectorBase:GBRI004556"/>
<evidence type="ECO:0000256" key="10">
    <source>
        <dbReference type="ARBA" id="ARBA00022833"/>
    </source>
</evidence>
<dbReference type="GO" id="GO:0003678">
    <property type="term" value="F:DNA helicase activity"/>
    <property type="evidence" value="ECO:0007669"/>
    <property type="project" value="UniProtKB-EC"/>
</dbReference>
<dbReference type="Pfam" id="PF13087">
    <property type="entry name" value="AAA_12"/>
    <property type="match status" value="1"/>
</dbReference>
<dbReference type="Pfam" id="PF09416">
    <property type="entry name" value="UPF1_Zn_bind"/>
    <property type="match status" value="1"/>
</dbReference>
<evidence type="ECO:0000313" key="16">
    <source>
        <dbReference type="Proteomes" id="UP000091820"/>
    </source>
</evidence>
<feature type="region of interest" description="Disordered" evidence="13">
    <location>
        <begin position="1068"/>
        <end position="1111"/>
    </location>
</feature>
<dbReference type="InterPro" id="IPR047187">
    <property type="entry name" value="SF1_C_Upf1"/>
</dbReference>
<keyword evidence="6" id="KW-0547">Nucleotide-binding</keyword>
<evidence type="ECO:0000256" key="1">
    <source>
        <dbReference type="ARBA" id="ARBA00004331"/>
    </source>
</evidence>
<dbReference type="STRING" id="37001.A0A1A9W307"/>
<dbReference type="GO" id="GO:0008270">
    <property type="term" value="F:zinc ion binding"/>
    <property type="evidence" value="ECO:0007669"/>
    <property type="project" value="UniProtKB-UniRule"/>
</dbReference>
<evidence type="ECO:0000256" key="8">
    <source>
        <dbReference type="ARBA" id="ARBA00022801"/>
    </source>
</evidence>
<accession>A0A1A9W307</accession>
<dbReference type="InterPro" id="IPR018999">
    <property type="entry name" value="UPF1_CH/ZBD"/>
</dbReference>
<dbReference type="SUPFAM" id="SSF52540">
    <property type="entry name" value="P-loop containing nucleoside triphosphate hydrolases"/>
    <property type="match status" value="1"/>
</dbReference>
<dbReference type="Pfam" id="PF18141">
    <property type="entry name" value="UPF1_1B_dom"/>
    <property type="match status" value="1"/>
</dbReference>
<dbReference type="EnsemblMetazoa" id="GBRI004556-RA">
    <property type="protein sequence ID" value="GBRI004556-PA"/>
    <property type="gene ID" value="GBRI004556"/>
</dbReference>
<dbReference type="InterPro" id="IPR027417">
    <property type="entry name" value="P-loop_NTPase"/>
</dbReference>
<feature type="compositionally biased region" description="Low complexity" evidence="13">
    <location>
        <begin position="1087"/>
        <end position="1098"/>
    </location>
</feature>
<proteinExistence type="inferred from homology"/>
<dbReference type="CDD" id="cd21407">
    <property type="entry name" value="1B_UPF1-like"/>
    <property type="match status" value="1"/>
</dbReference>
<keyword evidence="16" id="KW-1185">Reference proteome</keyword>
<keyword evidence="7 12" id="KW-0863">Zinc-finger</keyword>
<dbReference type="GO" id="GO:0005524">
    <property type="term" value="F:ATP binding"/>
    <property type="evidence" value="ECO:0007669"/>
    <property type="project" value="UniProtKB-KW"/>
</dbReference>